<dbReference type="AlphaFoldDB" id="A0A1L9R7F6"/>
<feature type="region of interest" description="Disordered" evidence="7">
    <location>
        <begin position="723"/>
        <end position="755"/>
    </location>
</feature>
<dbReference type="SMART" id="SM00066">
    <property type="entry name" value="GAL4"/>
    <property type="match status" value="1"/>
</dbReference>
<feature type="compositionally biased region" description="Polar residues" evidence="7">
    <location>
        <begin position="124"/>
        <end position="151"/>
    </location>
</feature>
<dbReference type="STRING" id="1073089.A0A1L9R7F6"/>
<evidence type="ECO:0000313" key="9">
    <source>
        <dbReference type="EMBL" id="OJJ30852.1"/>
    </source>
</evidence>
<keyword evidence="2" id="KW-0479">Metal-binding</keyword>
<evidence type="ECO:0000256" key="2">
    <source>
        <dbReference type="ARBA" id="ARBA00022723"/>
    </source>
</evidence>
<dbReference type="GO" id="GO:0006351">
    <property type="term" value="P:DNA-templated transcription"/>
    <property type="evidence" value="ECO:0007669"/>
    <property type="project" value="InterPro"/>
</dbReference>
<keyword evidence="4" id="KW-0238">DNA-binding</keyword>
<evidence type="ECO:0000256" key="3">
    <source>
        <dbReference type="ARBA" id="ARBA00023015"/>
    </source>
</evidence>
<protein>
    <recommendedName>
        <fullName evidence="8">Zn(2)-C6 fungal-type domain-containing protein</fullName>
    </recommendedName>
</protein>
<sequence>MSQPVSALTSASGPEKHARSRAPKETPTANHTTKPRSCVICRSRKVRCDKLSPCSNCRRANIACVFPAKDRSPRWARRLDRLGNTAVSNPQASQDVMERVRDLENLVKELNGQLEQANRGGHSARSSLTSPGSSTHQEGASSSARHGQNQFGRLVPEDPSRSRYVSSGFWSRVNDELDGLKTDTDGASPEDLDTSDETSLGKTPSTQELNRTPSERHAFLFGHNLSSSTVDLKALRPLPSQISYLLDVFAENVNIITQVVHLPTVKKMVRGMRGRDMSLSPANDALLFSIYYAAITSMEEDDVIADFGSAKTELNLRYRLGLEHALARADFLAKPDLVLVQAFSIFLLLARRHDSPQFVWMMTGLAIRMGQSIGLHHDSAHFDHLTPYEIEMRRRVWWVLCMLDGRASEDQGTECTIPLGSFDTKIPLNINDGDIGSDSKEMPREREGLTDMSFARVSIAMCDAARQMTTAHSFQVKTPSPEDQSRLLVEIDQRLQQSFLQYSNDPENITYWVLATVSQLVMSKMNLLIYLPVLFSSPSEHFSADLRTKLLVSAIEVAEYNHALNAEESCRQWRWLFQTYTHWHAVVYILIEISRRPWSPIVERAWIALHSIWLIPNRFLHTNKNPQIWFPLRRLMAKAKKHRRTELERLSSDMEIAEQLRIEDEKIPLPSSSGLFPEGPDTAGIYLRRWSHLVTISNAPDVTNPPGPSTYATQPSKSSILEHNEGAARPPSDGNSSSTDLGQALEPDNSPFFPTFQGNATSIDHLLCAEAYPALDPFGNVTATPSDINMDLDGNVNWYDWVESARGVELAPNSE</sequence>
<dbReference type="InterPro" id="IPR036864">
    <property type="entry name" value="Zn2-C6_fun-type_DNA-bd_sf"/>
</dbReference>
<keyword evidence="10" id="KW-1185">Reference proteome</keyword>
<dbReference type="GO" id="GO:0000981">
    <property type="term" value="F:DNA-binding transcription factor activity, RNA polymerase II-specific"/>
    <property type="evidence" value="ECO:0007669"/>
    <property type="project" value="InterPro"/>
</dbReference>
<dbReference type="InterPro" id="IPR050613">
    <property type="entry name" value="Sec_Metabolite_Reg"/>
</dbReference>
<dbReference type="GeneID" id="63744674"/>
<dbReference type="EMBL" id="KV878216">
    <property type="protein sequence ID" value="OJJ30852.1"/>
    <property type="molecule type" value="Genomic_DNA"/>
</dbReference>
<dbReference type="VEuPathDB" id="FungiDB:ASPWEDRAFT_118467"/>
<dbReference type="Proteomes" id="UP000184383">
    <property type="component" value="Unassembled WGS sequence"/>
</dbReference>
<feature type="compositionally biased region" description="Polar residues" evidence="7">
    <location>
        <begin position="1"/>
        <end position="12"/>
    </location>
</feature>
<feature type="domain" description="Zn(2)-C6 fungal-type" evidence="8">
    <location>
        <begin position="37"/>
        <end position="66"/>
    </location>
</feature>
<evidence type="ECO:0000313" key="10">
    <source>
        <dbReference type="Proteomes" id="UP000184383"/>
    </source>
</evidence>
<dbReference type="GO" id="GO:0008270">
    <property type="term" value="F:zinc ion binding"/>
    <property type="evidence" value="ECO:0007669"/>
    <property type="project" value="InterPro"/>
</dbReference>
<feature type="compositionally biased region" description="Polar residues" evidence="7">
    <location>
        <begin position="197"/>
        <end position="212"/>
    </location>
</feature>
<evidence type="ECO:0000259" key="8">
    <source>
        <dbReference type="PROSITE" id="PS50048"/>
    </source>
</evidence>
<dbReference type="SMART" id="SM00906">
    <property type="entry name" value="Fungal_trans"/>
    <property type="match status" value="1"/>
</dbReference>
<dbReference type="OrthoDB" id="3989227at2759"/>
<dbReference type="RefSeq" id="XP_040684529.1">
    <property type="nucleotide sequence ID" value="XM_040828826.1"/>
</dbReference>
<dbReference type="Pfam" id="PF04082">
    <property type="entry name" value="Fungal_trans"/>
    <property type="match status" value="1"/>
</dbReference>
<dbReference type="CDD" id="cd12148">
    <property type="entry name" value="fungal_TF_MHR"/>
    <property type="match status" value="1"/>
</dbReference>
<reference evidence="10" key="1">
    <citation type="journal article" date="2017" name="Genome Biol.">
        <title>Comparative genomics reveals high biological diversity and specific adaptations in the industrially and medically important fungal genus Aspergillus.</title>
        <authorList>
            <person name="de Vries R.P."/>
            <person name="Riley R."/>
            <person name="Wiebenga A."/>
            <person name="Aguilar-Osorio G."/>
            <person name="Amillis S."/>
            <person name="Uchima C.A."/>
            <person name="Anderluh G."/>
            <person name="Asadollahi M."/>
            <person name="Askin M."/>
            <person name="Barry K."/>
            <person name="Battaglia E."/>
            <person name="Bayram O."/>
            <person name="Benocci T."/>
            <person name="Braus-Stromeyer S.A."/>
            <person name="Caldana C."/>
            <person name="Canovas D."/>
            <person name="Cerqueira G.C."/>
            <person name="Chen F."/>
            <person name="Chen W."/>
            <person name="Choi C."/>
            <person name="Clum A."/>
            <person name="Dos Santos R.A."/>
            <person name="Damasio A.R."/>
            <person name="Diallinas G."/>
            <person name="Emri T."/>
            <person name="Fekete E."/>
            <person name="Flipphi M."/>
            <person name="Freyberg S."/>
            <person name="Gallo A."/>
            <person name="Gournas C."/>
            <person name="Habgood R."/>
            <person name="Hainaut M."/>
            <person name="Harispe M.L."/>
            <person name="Henrissat B."/>
            <person name="Hilden K.S."/>
            <person name="Hope R."/>
            <person name="Hossain A."/>
            <person name="Karabika E."/>
            <person name="Karaffa L."/>
            <person name="Karanyi Z."/>
            <person name="Krasevec N."/>
            <person name="Kuo A."/>
            <person name="Kusch H."/>
            <person name="LaButti K."/>
            <person name="Lagendijk E.L."/>
            <person name="Lapidus A."/>
            <person name="Levasseur A."/>
            <person name="Lindquist E."/>
            <person name="Lipzen A."/>
            <person name="Logrieco A.F."/>
            <person name="MacCabe A."/>
            <person name="Maekelae M.R."/>
            <person name="Malavazi I."/>
            <person name="Melin P."/>
            <person name="Meyer V."/>
            <person name="Mielnichuk N."/>
            <person name="Miskei M."/>
            <person name="Molnar A.P."/>
            <person name="Mule G."/>
            <person name="Ngan C.Y."/>
            <person name="Orejas M."/>
            <person name="Orosz E."/>
            <person name="Ouedraogo J.P."/>
            <person name="Overkamp K.M."/>
            <person name="Park H.-S."/>
            <person name="Perrone G."/>
            <person name="Piumi F."/>
            <person name="Punt P.J."/>
            <person name="Ram A.F."/>
            <person name="Ramon A."/>
            <person name="Rauscher S."/>
            <person name="Record E."/>
            <person name="Riano-Pachon D.M."/>
            <person name="Robert V."/>
            <person name="Roehrig J."/>
            <person name="Ruller R."/>
            <person name="Salamov A."/>
            <person name="Salih N.S."/>
            <person name="Samson R.A."/>
            <person name="Sandor E."/>
            <person name="Sanguinetti M."/>
            <person name="Schuetze T."/>
            <person name="Sepcic K."/>
            <person name="Shelest E."/>
            <person name="Sherlock G."/>
            <person name="Sophianopoulou V."/>
            <person name="Squina F.M."/>
            <person name="Sun H."/>
            <person name="Susca A."/>
            <person name="Todd R.B."/>
            <person name="Tsang A."/>
            <person name="Unkles S.E."/>
            <person name="van de Wiele N."/>
            <person name="van Rossen-Uffink D."/>
            <person name="Oliveira J.V."/>
            <person name="Vesth T.C."/>
            <person name="Visser J."/>
            <person name="Yu J.-H."/>
            <person name="Zhou M."/>
            <person name="Andersen M.R."/>
            <person name="Archer D.B."/>
            <person name="Baker S.E."/>
            <person name="Benoit I."/>
            <person name="Brakhage A.A."/>
            <person name="Braus G.H."/>
            <person name="Fischer R."/>
            <person name="Frisvad J.C."/>
            <person name="Goldman G.H."/>
            <person name="Houbraken J."/>
            <person name="Oakley B."/>
            <person name="Pocsi I."/>
            <person name="Scazzocchio C."/>
            <person name="Seiboth B."/>
            <person name="vanKuyk P.A."/>
            <person name="Wortman J."/>
            <person name="Dyer P.S."/>
            <person name="Grigoriev I.V."/>
        </authorList>
    </citation>
    <scope>NUCLEOTIDE SEQUENCE [LARGE SCALE GENOMIC DNA]</scope>
    <source>
        <strain evidence="10">DTO 134E9</strain>
    </source>
</reference>
<feature type="region of interest" description="Disordered" evidence="7">
    <location>
        <begin position="177"/>
        <end position="213"/>
    </location>
</feature>
<dbReference type="PROSITE" id="PS00463">
    <property type="entry name" value="ZN2_CY6_FUNGAL_1"/>
    <property type="match status" value="1"/>
</dbReference>
<evidence type="ECO:0000256" key="1">
    <source>
        <dbReference type="ARBA" id="ARBA00004123"/>
    </source>
</evidence>
<dbReference type="SUPFAM" id="SSF57701">
    <property type="entry name" value="Zn2/Cys6 DNA-binding domain"/>
    <property type="match status" value="1"/>
</dbReference>
<evidence type="ECO:0000256" key="4">
    <source>
        <dbReference type="ARBA" id="ARBA00023125"/>
    </source>
</evidence>
<evidence type="ECO:0000256" key="6">
    <source>
        <dbReference type="ARBA" id="ARBA00023242"/>
    </source>
</evidence>
<dbReference type="Pfam" id="PF00172">
    <property type="entry name" value="Zn_clus"/>
    <property type="match status" value="1"/>
</dbReference>
<dbReference type="PANTHER" id="PTHR31001">
    <property type="entry name" value="UNCHARACTERIZED TRANSCRIPTIONAL REGULATORY PROTEIN"/>
    <property type="match status" value="1"/>
</dbReference>
<dbReference type="GO" id="GO:0003677">
    <property type="term" value="F:DNA binding"/>
    <property type="evidence" value="ECO:0007669"/>
    <property type="project" value="UniProtKB-KW"/>
</dbReference>
<proteinExistence type="predicted"/>
<name>A0A1L9R7F6_ASPWE</name>
<comment type="subcellular location">
    <subcellularLocation>
        <location evidence="1">Nucleus</location>
    </subcellularLocation>
</comment>
<dbReference type="PROSITE" id="PS50048">
    <property type="entry name" value="ZN2_CY6_FUNGAL_2"/>
    <property type="match status" value="1"/>
</dbReference>
<dbReference type="InterPro" id="IPR007219">
    <property type="entry name" value="XnlR_reg_dom"/>
</dbReference>
<evidence type="ECO:0000256" key="5">
    <source>
        <dbReference type="ARBA" id="ARBA00023163"/>
    </source>
</evidence>
<gene>
    <name evidence="9" type="ORF">ASPWEDRAFT_118467</name>
</gene>
<feature type="region of interest" description="Disordered" evidence="7">
    <location>
        <begin position="115"/>
        <end position="162"/>
    </location>
</feature>
<dbReference type="PANTHER" id="PTHR31001:SF50">
    <property type="entry name" value="ZN(II)2CYS6 TRANSCRIPTION FACTOR (EUROFUNG)"/>
    <property type="match status" value="1"/>
</dbReference>
<organism evidence="9 10">
    <name type="scientific">Aspergillus wentii DTO 134E9</name>
    <dbReference type="NCBI Taxonomy" id="1073089"/>
    <lineage>
        <taxon>Eukaryota</taxon>
        <taxon>Fungi</taxon>
        <taxon>Dikarya</taxon>
        <taxon>Ascomycota</taxon>
        <taxon>Pezizomycotina</taxon>
        <taxon>Eurotiomycetes</taxon>
        <taxon>Eurotiomycetidae</taxon>
        <taxon>Eurotiales</taxon>
        <taxon>Aspergillaceae</taxon>
        <taxon>Aspergillus</taxon>
        <taxon>Aspergillus subgen. Cremei</taxon>
    </lineage>
</organism>
<feature type="region of interest" description="Disordered" evidence="7">
    <location>
        <begin position="1"/>
        <end position="35"/>
    </location>
</feature>
<dbReference type="Gene3D" id="4.10.240.10">
    <property type="entry name" value="Zn(2)-C6 fungal-type DNA-binding domain"/>
    <property type="match status" value="1"/>
</dbReference>
<keyword evidence="5" id="KW-0804">Transcription</keyword>
<dbReference type="CDD" id="cd00067">
    <property type="entry name" value="GAL4"/>
    <property type="match status" value="1"/>
</dbReference>
<keyword evidence="3" id="KW-0805">Transcription regulation</keyword>
<dbReference type="GO" id="GO:0005634">
    <property type="term" value="C:nucleus"/>
    <property type="evidence" value="ECO:0007669"/>
    <property type="project" value="UniProtKB-SubCell"/>
</dbReference>
<dbReference type="InterPro" id="IPR001138">
    <property type="entry name" value="Zn2Cys6_DnaBD"/>
</dbReference>
<evidence type="ECO:0000256" key="7">
    <source>
        <dbReference type="SAM" id="MobiDB-lite"/>
    </source>
</evidence>
<accession>A0A1L9R7F6</accession>
<keyword evidence="6" id="KW-0539">Nucleus</keyword>